<dbReference type="InterPro" id="IPR009072">
    <property type="entry name" value="Histone-fold"/>
</dbReference>
<evidence type="ECO:0000256" key="5">
    <source>
        <dbReference type="ARBA" id="ARBA00023242"/>
    </source>
</evidence>
<comment type="subcellular location">
    <subcellularLocation>
        <location evidence="1">Nucleus</location>
    </subcellularLocation>
</comment>
<organism evidence="7 8">
    <name type="scientific">Neolecta irregularis (strain DAH-3)</name>
    <dbReference type="NCBI Taxonomy" id="1198029"/>
    <lineage>
        <taxon>Eukaryota</taxon>
        <taxon>Fungi</taxon>
        <taxon>Dikarya</taxon>
        <taxon>Ascomycota</taxon>
        <taxon>Taphrinomycotina</taxon>
        <taxon>Neolectales</taxon>
        <taxon>Neolectaceae</taxon>
        <taxon>Neolecta</taxon>
    </lineage>
</organism>
<evidence type="ECO:0000313" key="8">
    <source>
        <dbReference type="Proteomes" id="UP000186594"/>
    </source>
</evidence>
<dbReference type="OrthoDB" id="66982at2759"/>
<protein>
    <submittedName>
        <fullName evidence="7">SAGA complex subunit spt3</fullName>
    </submittedName>
</protein>
<evidence type="ECO:0000256" key="4">
    <source>
        <dbReference type="ARBA" id="ARBA00023163"/>
    </source>
</evidence>
<comment type="caution">
    <text evidence="7">The sequence shown here is derived from an EMBL/GenBank/DDBJ whole genome shotgun (WGS) entry which is preliminary data.</text>
</comment>
<sequence>MNPSPKYKAEIQQMMFVSGELADPLPEVTTLVEEIVRTQVIEMLTQATLLAQKRGARTISTDELIFLIRHDKAKINRLRTYLSWKDVRKNAKEQEGVDELGMEDGGTDAKVKVKRNKIKLPWEANMMFTEAIPEDDEEDEEEIEANYATLQRLKNADDRTRQMTRDEYVHWSECRQASFTFRKGKRFREWCGMANITESRPNDDIVDILGFLTFEIVATITEEGLKVQKELGEDTEVKVGEGLFVQEGEGKSPLQKKHIEEAYRRLQLPRGNQTLRNFRTGMAKCKIYLI</sequence>
<evidence type="ECO:0000256" key="3">
    <source>
        <dbReference type="ARBA" id="ARBA00023159"/>
    </source>
</evidence>
<keyword evidence="3" id="KW-0010">Activator</keyword>
<keyword evidence="4" id="KW-0804">Transcription</keyword>
<reference evidence="7 8" key="1">
    <citation type="submission" date="2016-04" db="EMBL/GenBank/DDBJ databases">
        <title>Evolutionary innovation and constraint leading to complex multicellularity in the Ascomycota.</title>
        <authorList>
            <person name="Cisse O."/>
            <person name="Nguyen A."/>
            <person name="Hewitt D.A."/>
            <person name="Jedd G."/>
            <person name="Stajich J.E."/>
        </authorList>
    </citation>
    <scope>NUCLEOTIDE SEQUENCE [LARGE SCALE GENOMIC DNA]</scope>
    <source>
        <strain evidence="7 8">DAH-3</strain>
    </source>
</reference>
<proteinExistence type="inferred from homology"/>
<dbReference type="Proteomes" id="UP000186594">
    <property type="component" value="Unassembled WGS sequence"/>
</dbReference>
<dbReference type="Gene3D" id="1.10.20.10">
    <property type="entry name" value="Histone, subunit A"/>
    <property type="match status" value="1"/>
</dbReference>
<keyword evidence="8" id="KW-1185">Reference proteome</keyword>
<dbReference type="OMA" id="QFMFNEQ"/>
<accession>A0A1U7LW23</accession>
<dbReference type="GO" id="GO:0005829">
    <property type="term" value="C:cytosol"/>
    <property type="evidence" value="ECO:0007669"/>
    <property type="project" value="EnsemblFungi"/>
</dbReference>
<dbReference type="SUPFAM" id="SSF47113">
    <property type="entry name" value="Histone-fold"/>
    <property type="match status" value="2"/>
</dbReference>
<keyword evidence="2" id="KW-0805">Transcription regulation</keyword>
<keyword evidence="5" id="KW-0539">Nucleus</keyword>
<comment type="similarity">
    <text evidence="6">Belongs to the SPT3 family.</text>
</comment>
<evidence type="ECO:0000256" key="1">
    <source>
        <dbReference type="ARBA" id="ARBA00004123"/>
    </source>
</evidence>
<dbReference type="AlphaFoldDB" id="A0A1U7LW23"/>
<evidence type="ECO:0000256" key="2">
    <source>
        <dbReference type="ARBA" id="ARBA00023015"/>
    </source>
</evidence>
<dbReference type="CDD" id="cd22926">
    <property type="entry name" value="HFD_SPT3"/>
    <property type="match status" value="1"/>
</dbReference>
<dbReference type="EMBL" id="LXFE01000144">
    <property type="protein sequence ID" value="OLL26834.1"/>
    <property type="molecule type" value="Genomic_DNA"/>
</dbReference>
<name>A0A1U7LW23_NEOID</name>
<dbReference type="Pfam" id="PF02269">
    <property type="entry name" value="TFIID-18kDa"/>
    <property type="match status" value="1"/>
</dbReference>
<dbReference type="GO" id="GO:0046695">
    <property type="term" value="C:SLIK (SAGA-like) complex"/>
    <property type="evidence" value="ECO:0007669"/>
    <property type="project" value="EnsemblFungi"/>
</dbReference>
<dbReference type="GO" id="GO:0005634">
    <property type="term" value="C:nucleus"/>
    <property type="evidence" value="ECO:0007669"/>
    <property type="project" value="UniProtKB-SubCell"/>
</dbReference>
<evidence type="ECO:0000313" key="7">
    <source>
        <dbReference type="EMBL" id="OLL26834.1"/>
    </source>
</evidence>
<dbReference type="GO" id="GO:0007124">
    <property type="term" value="P:pseudohyphal growth"/>
    <property type="evidence" value="ECO:0007669"/>
    <property type="project" value="EnsemblFungi"/>
</dbReference>
<dbReference type="GO" id="GO:0006325">
    <property type="term" value="P:chromatin organization"/>
    <property type="evidence" value="ECO:0007669"/>
    <property type="project" value="EnsemblFungi"/>
</dbReference>
<dbReference type="GO" id="GO:0001403">
    <property type="term" value="P:invasive growth in response to glucose limitation"/>
    <property type="evidence" value="ECO:0007669"/>
    <property type="project" value="EnsemblFungi"/>
</dbReference>
<dbReference type="GO" id="GO:0006366">
    <property type="term" value="P:transcription by RNA polymerase II"/>
    <property type="evidence" value="ECO:0007669"/>
    <property type="project" value="EnsemblFungi"/>
</dbReference>
<dbReference type="GO" id="GO:0003712">
    <property type="term" value="F:transcription coregulator activity"/>
    <property type="evidence" value="ECO:0007669"/>
    <property type="project" value="EnsemblFungi"/>
</dbReference>
<dbReference type="PANTHER" id="PTHR11380">
    <property type="entry name" value="TRANSCRIPTION INITIATION FACTOR TFIID/SUPT3-RELATED"/>
    <property type="match status" value="1"/>
</dbReference>
<gene>
    <name evidence="7" type="ORF">NEOLI_001017</name>
</gene>
<dbReference type="PANTHER" id="PTHR11380:SF16">
    <property type="entry name" value="TRANSCRIPTION INITIATION PROTEIN SPT3 HOMOLOG"/>
    <property type="match status" value="1"/>
</dbReference>
<dbReference type="InterPro" id="IPR003195">
    <property type="entry name" value="TFIID_TAF13"/>
</dbReference>
<dbReference type="GO" id="GO:0000124">
    <property type="term" value="C:SAGA complex"/>
    <property type="evidence" value="ECO:0007669"/>
    <property type="project" value="EnsemblFungi"/>
</dbReference>
<dbReference type="FunFam" id="1.10.20.10:FF:000023">
    <property type="entry name" value="transcription initiation protein SPT3 homolog"/>
    <property type="match status" value="1"/>
</dbReference>
<dbReference type="GO" id="GO:0046982">
    <property type="term" value="F:protein heterodimerization activity"/>
    <property type="evidence" value="ECO:0007669"/>
    <property type="project" value="InterPro"/>
</dbReference>
<dbReference type="STRING" id="1198029.A0A1U7LW23"/>
<evidence type="ECO:0000256" key="6">
    <source>
        <dbReference type="ARBA" id="ARBA00061274"/>
    </source>
</evidence>
<dbReference type="GO" id="GO:0006357">
    <property type="term" value="P:regulation of transcription by RNA polymerase II"/>
    <property type="evidence" value="ECO:0007669"/>
    <property type="project" value="EnsemblFungi"/>
</dbReference>